<comment type="caution">
    <text evidence="8">The sequence shown here is derived from an EMBL/GenBank/DDBJ whole genome shotgun (WGS) entry which is preliminary data.</text>
</comment>
<evidence type="ECO:0000256" key="5">
    <source>
        <dbReference type="ARBA" id="ARBA00023136"/>
    </source>
</evidence>
<dbReference type="RefSeq" id="WP_035321257.1">
    <property type="nucleotide sequence ID" value="NZ_KQ758696.1"/>
</dbReference>
<dbReference type="AlphaFoldDB" id="A0A0V8JIK1"/>
<keyword evidence="5 6" id="KW-0472">Membrane</keyword>
<evidence type="ECO:0000256" key="3">
    <source>
        <dbReference type="ARBA" id="ARBA00022692"/>
    </source>
</evidence>
<evidence type="ECO:0000256" key="2">
    <source>
        <dbReference type="ARBA" id="ARBA00022475"/>
    </source>
</evidence>
<dbReference type="GO" id="GO:0005886">
    <property type="term" value="C:plasma membrane"/>
    <property type="evidence" value="ECO:0007669"/>
    <property type="project" value="UniProtKB-SubCell"/>
</dbReference>
<feature type="transmembrane region" description="Helical" evidence="6">
    <location>
        <begin position="98"/>
        <end position="125"/>
    </location>
</feature>
<keyword evidence="2" id="KW-1003">Cell membrane</keyword>
<keyword evidence="4 6" id="KW-1133">Transmembrane helix</keyword>
<evidence type="ECO:0000256" key="4">
    <source>
        <dbReference type="ARBA" id="ARBA00022989"/>
    </source>
</evidence>
<evidence type="ECO:0000256" key="1">
    <source>
        <dbReference type="ARBA" id="ARBA00004651"/>
    </source>
</evidence>
<proteinExistence type="predicted"/>
<dbReference type="InterPro" id="IPR052053">
    <property type="entry name" value="IM_YidH-like"/>
</dbReference>
<evidence type="ECO:0000313" key="9">
    <source>
        <dbReference type="Proteomes" id="UP000053681"/>
    </source>
</evidence>
<protein>
    <recommendedName>
        <fullName evidence="7">DUF202 domain-containing protein</fullName>
    </recommendedName>
</protein>
<feature type="domain" description="DUF202" evidence="7">
    <location>
        <begin position="20"/>
        <end position="90"/>
    </location>
</feature>
<gene>
    <name evidence="8" type="ORF">AS180_18295</name>
</gene>
<comment type="subcellular location">
    <subcellularLocation>
        <location evidence="1">Cell membrane</location>
        <topology evidence="1">Multi-pass membrane protein</topology>
    </subcellularLocation>
</comment>
<feature type="transmembrane region" description="Helical" evidence="6">
    <location>
        <begin position="62"/>
        <end position="86"/>
    </location>
</feature>
<keyword evidence="9" id="KW-1185">Reference proteome</keyword>
<reference evidence="8 9" key="1">
    <citation type="submission" date="2015-11" db="EMBL/GenBank/DDBJ databases">
        <title>Bacillus caseinolyticus sp nov.</title>
        <authorList>
            <person name="Dastager S.G."/>
            <person name="Mawlankar R."/>
        </authorList>
    </citation>
    <scope>NUCLEOTIDE SEQUENCE [LARGE SCALE GENOMIC DNA]</scope>
    <source>
        <strain evidence="8 9">SGD-V-76</strain>
    </source>
</reference>
<evidence type="ECO:0000256" key="6">
    <source>
        <dbReference type="SAM" id="Phobius"/>
    </source>
</evidence>
<organism evidence="8 9">
    <name type="scientific">Priestia veravalensis</name>
    <dbReference type="NCBI Taxonomy" id="1414648"/>
    <lineage>
        <taxon>Bacteria</taxon>
        <taxon>Bacillati</taxon>
        <taxon>Bacillota</taxon>
        <taxon>Bacilli</taxon>
        <taxon>Bacillales</taxon>
        <taxon>Bacillaceae</taxon>
        <taxon>Priestia</taxon>
    </lineage>
</organism>
<dbReference type="PANTHER" id="PTHR34187:SF2">
    <property type="entry name" value="DUF202 DOMAIN-CONTAINING PROTEIN"/>
    <property type="match status" value="1"/>
</dbReference>
<name>A0A0V8JIK1_9BACI</name>
<dbReference type="EMBL" id="LNQP01000081">
    <property type="protein sequence ID" value="KSU86496.1"/>
    <property type="molecule type" value="Genomic_DNA"/>
</dbReference>
<dbReference type="PANTHER" id="PTHR34187">
    <property type="entry name" value="FGR18P"/>
    <property type="match status" value="1"/>
</dbReference>
<keyword evidence="3 6" id="KW-0812">Transmembrane</keyword>
<accession>A0A0V8JIK1</accession>
<dbReference type="Pfam" id="PF02656">
    <property type="entry name" value="DUF202"/>
    <property type="match status" value="1"/>
</dbReference>
<dbReference type="InterPro" id="IPR003807">
    <property type="entry name" value="DUF202"/>
</dbReference>
<feature type="transmembrane region" description="Helical" evidence="6">
    <location>
        <begin position="28"/>
        <end position="50"/>
    </location>
</feature>
<evidence type="ECO:0000313" key="8">
    <source>
        <dbReference type="EMBL" id="KSU86496.1"/>
    </source>
</evidence>
<evidence type="ECO:0000259" key="7">
    <source>
        <dbReference type="Pfam" id="PF02656"/>
    </source>
</evidence>
<sequence length="126" mass="13859">MSNQDIKAKETTKDSKYIQQHLANERTFLAWLRTAISIIGVGFLVTNLHFTMRATLSPLGDQLATIIGILSVGVGIVTIIVSAVAYVRKIEAINSQTFRPAVISMVLLGVFVIIISLIFGTYFFII</sequence>
<dbReference type="Proteomes" id="UP000053681">
    <property type="component" value="Unassembled WGS sequence"/>
</dbReference>